<evidence type="ECO:0000313" key="14">
    <source>
        <dbReference type="Proteomes" id="UP000694866"/>
    </source>
</evidence>
<organism evidence="14 15">
    <name type="scientific">Fopius arisanus</name>
    <dbReference type="NCBI Taxonomy" id="64838"/>
    <lineage>
        <taxon>Eukaryota</taxon>
        <taxon>Metazoa</taxon>
        <taxon>Ecdysozoa</taxon>
        <taxon>Arthropoda</taxon>
        <taxon>Hexapoda</taxon>
        <taxon>Insecta</taxon>
        <taxon>Pterygota</taxon>
        <taxon>Neoptera</taxon>
        <taxon>Endopterygota</taxon>
        <taxon>Hymenoptera</taxon>
        <taxon>Apocrita</taxon>
        <taxon>Ichneumonoidea</taxon>
        <taxon>Braconidae</taxon>
        <taxon>Opiinae</taxon>
        <taxon>Fopius</taxon>
    </lineage>
</organism>
<dbReference type="GeneID" id="105267828"/>
<dbReference type="GO" id="GO:0005789">
    <property type="term" value="C:endoplasmic reticulum membrane"/>
    <property type="evidence" value="ECO:0007669"/>
    <property type="project" value="UniProtKB-SubCell"/>
</dbReference>
<dbReference type="KEGG" id="fas:105267828"/>
<evidence type="ECO:0000256" key="3">
    <source>
        <dbReference type="ARBA" id="ARBA00004406"/>
    </source>
</evidence>
<gene>
    <name evidence="15" type="primary">LOC105267828</name>
</gene>
<evidence type="ECO:0000256" key="8">
    <source>
        <dbReference type="ARBA" id="ARBA00022848"/>
    </source>
</evidence>
<evidence type="ECO:0000256" key="1">
    <source>
        <dbReference type="ARBA" id="ARBA00001971"/>
    </source>
</evidence>
<dbReference type="PANTHER" id="PTHR24292">
    <property type="entry name" value="CYTOCHROME P450"/>
    <property type="match status" value="1"/>
</dbReference>
<keyword evidence="11" id="KW-0503">Monooxygenase</keyword>
<keyword evidence="7" id="KW-0256">Endoplasmic reticulum</keyword>
<dbReference type="GO" id="GO:0020037">
    <property type="term" value="F:heme binding"/>
    <property type="evidence" value="ECO:0007669"/>
    <property type="project" value="InterPro"/>
</dbReference>
<dbReference type="GO" id="GO:0004497">
    <property type="term" value="F:monooxygenase activity"/>
    <property type="evidence" value="ECO:0007669"/>
    <property type="project" value="UniProtKB-KW"/>
</dbReference>
<evidence type="ECO:0000256" key="11">
    <source>
        <dbReference type="ARBA" id="ARBA00023033"/>
    </source>
</evidence>
<dbReference type="PRINTS" id="PR00385">
    <property type="entry name" value="P450"/>
</dbReference>
<dbReference type="InterPro" id="IPR001128">
    <property type="entry name" value="Cyt_P450"/>
</dbReference>
<evidence type="ECO:0000256" key="7">
    <source>
        <dbReference type="ARBA" id="ARBA00022824"/>
    </source>
</evidence>
<dbReference type="PROSITE" id="PS00086">
    <property type="entry name" value="CYTOCHROME_P450"/>
    <property type="match status" value="2"/>
</dbReference>
<dbReference type="GO" id="GO:0016705">
    <property type="term" value="F:oxidoreductase activity, acting on paired donors, with incorporation or reduction of molecular oxygen"/>
    <property type="evidence" value="ECO:0007669"/>
    <property type="project" value="InterPro"/>
</dbReference>
<dbReference type="OrthoDB" id="2789670at2759"/>
<proteinExistence type="inferred from homology"/>
<keyword evidence="6" id="KW-0479">Metal-binding</keyword>
<dbReference type="PANTHER" id="PTHR24292:SF45">
    <property type="entry name" value="CYTOCHROME P450 6G1-RELATED"/>
    <property type="match status" value="1"/>
</dbReference>
<dbReference type="PRINTS" id="PR00463">
    <property type="entry name" value="EP450I"/>
</dbReference>
<accession>A0A9R1T9D1</accession>
<evidence type="ECO:0000256" key="10">
    <source>
        <dbReference type="ARBA" id="ARBA00023004"/>
    </source>
</evidence>
<evidence type="ECO:0000256" key="2">
    <source>
        <dbReference type="ARBA" id="ARBA00004174"/>
    </source>
</evidence>
<sequence>MLLTKYWSIDLLMGFGLLVVLAYLYMTRKFKYWKNLGVMGPEPTPFVGNFSDCFKMKKSAGEWLQDLYNWGAGLPYIGFYVFDQPFFLARDPEIIKNILVKDFNYFQDRFVQTSSEDRLGDANLFLIKNPAWKYLRAKITPIYTSGRLKKMFELMTEVSRDLNAHMTSLPWNGDNIVMEMKELCSKYTTDLIGTTAFGLKVNSLNNPDAEFRKRGRAIFNFTFYRNIEVTSMFFAPHIAKSLKFQFFSPDTSNFLRTAVWDTLNERERSGIKRGDLIDLLLELKKTQAPGPEKELFDFDGDNLVAQAAVFFTAGYETSGTTLSFTLYELARHQDIQSKLRNEIAQVLQKSQGKVTYDLISELSYLDMVVSETLRKYPPLPVLDRVAAQDYQVPNSKLILRKGTPVYISVFGLHFDPQYFPNPQKYDPERFSPEKKKKIPSGVYLPFGDGPHACIGLRIGLLQVKLGLIELIQKFEFSPCEKTLVPMRLNPKALITASDGGIFLNVRKITSNILVTCQGNKDVKMTFLGDNWGLEVVILVVLIIYLIYRYMMRNSEYWKNRGVVYLPPTSVFGNFGEFLLGKTSAGCFTKMVYDYAPNEPYVGFFILDQPMLMIRDPEIVKQILIKDFDYFKDRYANAPAYDVIGTSNLFVLKNPAWKFLRHKISPIYTSGRLRKMLTLMIEVGHDLVTYMESLNLEAPGRELELKDICARFTTDMIATTAFGLRANSLNNPNAEFRESGKEFFRDTFYRSVEHNSGMFAPYLMSPLGFHFFPKKFSQFMRMAVWGAINEREKSGFKRHDLIDLLTELKNAEFDDSHNNIFEFKGDNIVAQAAVFFAAGFETSSTTISFSLYELSLKPEVQRRVRKEIIDAVEGNHGEITYDMIMRLPYLDMVVSETLRKYPPLPLLDRIADADYAVPGTDLIIEKGTPVYITLTGLHYDPKYHKDPEIFDPERFSEINKEATKQTWYPFGDGPHVCIGQRLGLAQSKLGLIELLRRYEFSPSDRTPIPMVLNKKGVMTSAEGGLYLHVKKLDPQNN</sequence>
<evidence type="ECO:0000256" key="12">
    <source>
        <dbReference type="ARBA" id="ARBA00023136"/>
    </source>
</evidence>
<keyword evidence="9" id="KW-0560">Oxidoreductase</keyword>
<dbReference type="InterPro" id="IPR002401">
    <property type="entry name" value="Cyt_P450_E_grp-I"/>
</dbReference>
<feature type="transmembrane region" description="Helical" evidence="13">
    <location>
        <begin position="6"/>
        <end position="26"/>
    </location>
</feature>
<keyword evidence="12 13" id="KW-0472">Membrane</keyword>
<comment type="cofactor">
    <cofactor evidence="1">
        <name>heme</name>
        <dbReference type="ChEBI" id="CHEBI:30413"/>
    </cofactor>
</comment>
<dbReference type="FunFam" id="1.10.630.10:FF:000042">
    <property type="entry name" value="Cytochrome P450"/>
    <property type="match status" value="2"/>
</dbReference>
<evidence type="ECO:0000256" key="6">
    <source>
        <dbReference type="ARBA" id="ARBA00022723"/>
    </source>
</evidence>
<dbReference type="InterPro" id="IPR017972">
    <property type="entry name" value="Cyt_P450_CS"/>
</dbReference>
<evidence type="ECO:0000256" key="5">
    <source>
        <dbReference type="ARBA" id="ARBA00022617"/>
    </source>
</evidence>
<dbReference type="Gene3D" id="1.10.630.10">
    <property type="entry name" value="Cytochrome P450"/>
    <property type="match status" value="2"/>
</dbReference>
<keyword evidence="8" id="KW-0492">Microsome</keyword>
<evidence type="ECO:0000256" key="4">
    <source>
        <dbReference type="ARBA" id="ARBA00010617"/>
    </source>
</evidence>
<comment type="similarity">
    <text evidence="4">Belongs to the cytochrome P450 family.</text>
</comment>
<evidence type="ECO:0000313" key="15">
    <source>
        <dbReference type="RefSeq" id="XP_011305245.1"/>
    </source>
</evidence>
<dbReference type="InterPro" id="IPR036396">
    <property type="entry name" value="Cyt_P450_sf"/>
</dbReference>
<keyword evidence="13" id="KW-0812">Transmembrane</keyword>
<keyword evidence="10" id="KW-0408">Iron</keyword>
<feature type="transmembrane region" description="Helical" evidence="13">
    <location>
        <begin position="531"/>
        <end position="550"/>
    </location>
</feature>
<dbReference type="InterPro" id="IPR050476">
    <property type="entry name" value="Insect_CytP450_Detox"/>
</dbReference>
<evidence type="ECO:0000256" key="13">
    <source>
        <dbReference type="SAM" id="Phobius"/>
    </source>
</evidence>
<keyword evidence="13" id="KW-1133">Transmembrane helix</keyword>
<dbReference type="CDD" id="cd11056">
    <property type="entry name" value="CYP6-like"/>
    <property type="match status" value="2"/>
</dbReference>
<evidence type="ECO:0000256" key="9">
    <source>
        <dbReference type="ARBA" id="ARBA00023002"/>
    </source>
</evidence>
<dbReference type="GO" id="GO:0005506">
    <property type="term" value="F:iron ion binding"/>
    <property type="evidence" value="ECO:0007669"/>
    <property type="project" value="InterPro"/>
</dbReference>
<dbReference type="Proteomes" id="UP000694866">
    <property type="component" value="Unplaced"/>
</dbReference>
<keyword evidence="14" id="KW-1185">Reference proteome</keyword>
<comment type="subcellular location">
    <subcellularLocation>
        <location evidence="3">Endoplasmic reticulum membrane</location>
        <topology evidence="3">Peripheral membrane protein</topology>
    </subcellularLocation>
    <subcellularLocation>
        <location evidence="2">Microsome membrane</location>
        <topology evidence="2">Peripheral membrane protein</topology>
    </subcellularLocation>
</comment>
<keyword evidence="5" id="KW-0349">Heme</keyword>
<dbReference type="Pfam" id="PF00067">
    <property type="entry name" value="p450"/>
    <property type="match status" value="2"/>
</dbReference>
<dbReference type="RefSeq" id="XP_011305245.1">
    <property type="nucleotide sequence ID" value="XM_011306943.1"/>
</dbReference>
<name>A0A9R1T9D1_9HYME</name>
<dbReference type="AlphaFoldDB" id="A0A9R1T9D1"/>
<protein>
    <submittedName>
        <fullName evidence="15">Uncharacterized protein</fullName>
    </submittedName>
</protein>
<reference evidence="15" key="1">
    <citation type="submission" date="2025-08" db="UniProtKB">
        <authorList>
            <consortium name="RefSeq"/>
        </authorList>
    </citation>
    <scope>IDENTIFICATION</scope>
    <source>
        <strain evidence="15">USDA-PBARC FA_bdor</strain>
        <tissue evidence="15">Whole organism</tissue>
    </source>
</reference>
<dbReference type="SUPFAM" id="SSF48264">
    <property type="entry name" value="Cytochrome P450"/>
    <property type="match status" value="2"/>
</dbReference>